<sequence length="92" mass="10394">MHVYIFIILLSVCGICSRFLWKATMRRLQATFIRSSPGFMEEVNQKAEVGDKRNGGRNTPTRQGRLAESPVYLFDKGVIFGVRDTLLSAITL</sequence>
<reference evidence="2" key="2">
    <citation type="journal article" date="2016" name="Fungal Biol.">
        <title>Ochratoxin A production by Penicillium thymicola.</title>
        <authorList>
            <person name="Nguyen H.D.T."/>
            <person name="McMullin D.R."/>
            <person name="Ponomareva E."/>
            <person name="Riley R."/>
            <person name="Pomraning K.R."/>
            <person name="Baker S.E."/>
            <person name="Seifert K.A."/>
        </authorList>
    </citation>
    <scope>NUCLEOTIDE SEQUENCE</scope>
    <source>
        <strain evidence="2">DAOM 180753</strain>
    </source>
</reference>
<reference evidence="2" key="1">
    <citation type="submission" date="2015-06" db="EMBL/GenBank/DDBJ databases">
        <authorList>
            <person name="Nguyen H."/>
        </authorList>
    </citation>
    <scope>NUCLEOTIDE SEQUENCE</scope>
    <source>
        <strain evidence="2">DAOM 180753</strain>
    </source>
</reference>
<organism evidence="2 3">
    <name type="scientific">Penicillium thymicola</name>
    <dbReference type="NCBI Taxonomy" id="293382"/>
    <lineage>
        <taxon>Eukaryota</taxon>
        <taxon>Fungi</taxon>
        <taxon>Dikarya</taxon>
        <taxon>Ascomycota</taxon>
        <taxon>Pezizomycotina</taxon>
        <taxon>Eurotiomycetes</taxon>
        <taxon>Eurotiomycetidae</taxon>
        <taxon>Eurotiales</taxon>
        <taxon>Aspergillaceae</taxon>
        <taxon>Penicillium</taxon>
    </lineage>
</organism>
<evidence type="ECO:0000313" key="3">
    <source>
        <dbReference type="Proteomes" id="UP001227192"/>
    </source>
</evidence>
<keyword evidence="1" id="KW-0472">Membrane</keyword>
<dbReference type="AlphaFoldDB" id="A0AAI9T6A1"/>
<dbReference type="Proteomes" id="UP001227192">
    <property type="component" value="Unassembled WGS sequence"/>
</dbReference>
<feature type="transmembrane region" description="Helical" evidence="1">
    <location>
        <begin position="6"/>
        <end position="24"/>
    </location>
</feature>
<gene>
    <name evidence="2" type="ORF">VN97_g12309</name>
</gene>
<protein>
    <submittedName>
        <fullName evidence="2">Uncharacterized protein</fullName>
    </submittedName>
</protein>
<evidence type="ECO:0000256" key="1">
    <source>
        <dbReference type="SAM" id="Phobius"/>
    </source>
</evidence>
<keyword evidence="3" id="KW-1185">Reference proteome</keyword>
<name>A0AAI9T6A1_PENTH</name>
<evidence type="ECO:0000313" key="2">
    <source>
        <dbReference type="EMBL" id="KAJ9481188.1"/>
    </source>
</evidence>
<keyword evidence="1" id="KW-0812">Transmembrane</keyword>
<keyword evidence="1" id="KW-1133">Transmembrane helix</keyword>
<comment type="caution">
    <text evidence="2">The sequence shown here is derived from an EMBL/GenBank/DDBJ whole genome shotgun (WGS) entry which is preliminary data.</text>
</comment>
<dbReference type="EMBL" id="LACB01000873">
    <property type="protein sequence ID" value="KAJ9481188.1"/>
    <property type="molecule type" value="Genomic_DNA"/>
</dbReference>
<proteinExistence type="predicted"/>
<accession>A0AAI9T6A1</accession>